<proteinExistence type="predicted"/>
<dbReference type="Proteomes" id="UP001209701">
    <property type="component" value="Unassembled WGS sequence"/>
</dbReference>
<accession>A0ABT2YEU2</accession>
<keyword evidence="5 9" id="KW-0812">Transmembrane</keyword>
<name>A0ABT2YEU2_9BURK</name>
<evidence type="ECO:0000313" key="11">
    <source>
        <dbReference type="Proteomes" id="UP001209701"/>
    </source>
</evidence>
<dbReference type="NCBIfam" id="TIGR02532">
    <property type="entry name" value="IV_pilin_GFxxxE"/>
    <property type="match status" value="1"/>
</dbReference>
<dbReference type="InterPro" id="IPR045584">
    <property type="entry name" value="Pilin-like"/>
</dbReference>
<dbReference type="RefSeq" id="WP_263571136.1">
    <property type="nucleotide sequence ID" value="NZ_JAJIRN010000004.1"/>
</dbReference>
<evidence type="ECO:0000256" key="6">
    <source>
        <dbReference type="ARBA" id="ARBA00022989"/>
    </source>
</evidence>
<keyword evidence="7 9" id="KW-0472">Membrane</keyword>
<evidence type="ECO:0000256" key="7">
    <source>
        <dbReference type="ARBA" id="ARBA00023136"/>
    </source>
</evidence>
<dbReference type="Pfam" id="PF07963">
    <property type="entry name" value="N_methyl"/>
    <property type="match status" value="1"/>
</dbReference>
<keyword evidence="11" id="KW-1185">Reference proteome</keyword>
<evidence type="ECO:0000256" key="9">
    <source>
        <dbReference type="SAM" id="Phobius"/>
    </source>
</evidence>
<gene>
    <name evidence="10" type="ORF">LNV07_10640</name>
</gene>
<evidence type="ECO:0000256" key="1">
    <source>
        <dbReference type="ARBA" id="ARBA00004377"/>
    </source>
</evidence>
<evidence type="ECO:0000256" key="5">
    <source>
        <dbReference type="ARBA" id="ARBA00022692"/>
    </source>
</evidence>
<dbReference type="EMBL" id="JAJIRN010000004">
    <property type="protein sequence ID" value="MCV2368544.1"/>
    <property type="molecule type" value="Genomic_DNA"/>
</dbReference>
<sequence>MRRGRGFTLIEVLVALVVMSTMAMMAWRGLDALIKSREIAQTNLDQSARLQTVLAQWEQDLRSIQDSGSVEALNFDGASLRLTRQHPLGLQVVVWVVRGGALHRWESKPAQTVGALEDNFKRGAQLLAQDSGQLRALEGVTGWQLYCYRGNSWSNCLSSGNEEAAAPPAPPASPASGAAPPDKQRTTLPSGIRMLLQFGPGSGFGGPLTRQVELRPQA</sequence>
<evidence type="ECO:0000256" key="8">
    <source>
        <dbReference type="SAM" id="MobiDB-lite"/>
    </source>
</evidence>
<comment type="subcellular location">
    <subcellularLocation>
        <location evidence="1">Cell inner membrane</location>
        <topology evidence="1">Single-pass membrane protein</topology>
    </subcellularLocation>
</comment>
<dbReference type="PROSITE" id="PS00409">
    <property type="entry name" value="PROKAR_NTER_METHYL"/>
    <property type="match status" value="1"/>
</dbReference>
<keyword evidence="2" id="KW-1003">Cell membrane</keyword>
<keyword evidence="4" id="KW-0997">Cell inner membrane</keyword>
<protein>
    <submittedName>
        <fullName evidence="10">Prepilin-type N-terminal cleavage/methylation domain-containing protein</fullName>
    </submittedName>
</protein>
<feature type="transmembrane region" description="Helical" evidence="9">
    <location>
        <begin position="7"/>
        <end position="27"/>
    </location>
</feature>
<evidence type="ECO:0000313" key="10">
    <source>
        <dbReference type="EMBL" id="MCV2368544.1"/>
    </source>
</evidence>
<comment type="caution">
    <text evidence="10">The sequence shown here is derived from an EMBL/GenBank/DDBJ whole genome shotgun (WGS) entry which is preliminary data.</text>
</comment>
<dbReference type="PANTHER" id="PTHR39583:SF2">
    <property type="entry name" value="TYPE II SECRETION SYSTEM PROTEIN J"/>
    <property type="match status" value="1"/>
</dbReference>
<dbReference type="InterPro" id="IPR051621">
    <property type="entry name" value="T2SS_protein_J"/>
</dbReference>
<evidence type="ECO:0000256" key="4">
    <source>
        <dbReference type="ARBA" id="ARBA00022519"/>
    </source>
</evidence>
<dbReference type="PANTHER" id="PTHR39583">
    <property type="entry name" value="TYPE II SECRETION SYSTEM PROTEIN J-RELATED"/>
    <property type="match status" value="1"/>
</dbReference>
<dbReference type="InterPro" id="IPR012902">
    <property type="entry name" value="N_methyl_site"/>
</dbReference>
<evidence type="ECO:0000256" key="2">
    <source>
        <dbReference type="ARBA" id="ARBA00022475"/>
    </source>
</evidence>
<keyword evidence="3" id="KW-0488">Methylation</keyword>
<feature type="region of interest" description="Disordered" evidence="8">
    <location>
        <begin position="199"/>
        <end position="218"/>
    </location>
</feature>
<feature type="region of interest" description="Disordered" evidence="8">
    <location>
        <begin position="159"/>
        <end position="191"/>
    </location>
</feature>
<evidence type="ECO:0000256" key="3">
    <source>
        <dbReference type="ARBA" id="ARBA00022481"/>
    </source>
</evidence>
<organism evidence="10 11">
    <name type="scientific">Roseateles oligotrophus</name>
    <dbReference type="NCBI Taxonomy" id="1769250"/>
    <lineage>
        <taxon>Bacteria</taxon>
        <taxon>Pseudomonadati</taxon>
        <taxon>Pseudomonadota</taxon>
        <taxon>Betaproteobacteria</taxon>
        <taxon>Burkholderiales</taxon>
        <taxon>Sphaerotilaceae</taxon>
        <taxon>Roseateles</taxon>
    </lineage>
</organism>
<keyword evidence="6 9" id="KW-1133">Transmembrane helix</keyword>
<dbReference type="SUPFAM" id="SSF54523">
    <property type="entry name" value="Pili subunits"/>
    <property type="match status" value="1"/>
</dbReference>
<reference evidence="10 11" key="1">
    <citation type="submission" date="2021-11" db="EMBL/GenBank/DDBJ databases">
        <authorList>
            <person name="Liang Q."/>
            <person name="Mou H."/>
            <person name="Liu Z."/>
        </authorList>
    </citation>
    <scope>NUCLEOTIDE SEQUENCE [LARGE SCALE GENOMIC DNA]</scope>
    <source>
        <strain evidence="10 11">CHU3</strain>
    </source>
</reference>